<evidence type="ECO:0000256" key="5">
    <source>
        <dbReference type="SAM" id="Coils"/>
    </source>
</evidence>
<feature type="compositionally biased region" description="Basic and acidic residues" evidence="6">
    <location>
        <begin position="412"/>
        <end position="423"/>
    </location>
</feature>
<feature type="coiled-coil region" evidence="5">
    <location>
        <begin position="559"/>
        <end position="587"/>
    </location>
</feature>
<dbReference type="PROSITE" id="PS01359">
    <property type="entry name" value="ZF_PHD_1"/>
    <property type="match status" value="1"/>
</dbReference>
<accession>A0A8H7BRZ6</accession>
<dbReference type="InterPro" id="IPR001965">
    <property type="entry name" value="Znf_PHD"/>
</dbReference>
<feature type="compositionally biased region" description="Acidic residues" evidence="6">
    <location>
        <begin position="618"/>
        <end position="628"/>
    </location>
</feature>
<dbReference type="OrthoDB" id="418595at2759"/>
<evidence type="ECO:0000256" key="6">
    <source>
        <dbReference type="SAM" id="MobiDB-lite"/>
    </source>
</evidence>
<dbReference type="InterPro" id="IPR013087">
    <property type="entry name" value="Znf_C2H2_type"/>
</dbReference>
<dbReference type="PROSITE" id="PS50016">
    <property type="entry name" value="ZF_PHD_2"/>
    <property type="match status" value="1"/>
</dbReference>
<dbReference type="Proteomes" id="UP000605846">
    <property type="component" value="Unassembled WGS sequence"/>
</dbReference>
<dbReference type="InterPro" id="IPR019787">
    <property type="entry name" value="Znf_PHD-finger"/>
</dbReference>
<dbReference type="InterPro" id="IPR013083">
    <property type="entry name" value="Znf_RING/FYVE/PHD"/>
</dbReference>
<protein>
    <recommendedName>
        <fullName evidence="11">PHD-type domain-containing protein</fullName>
    </recommendedName>
</protein>
<keyword evidence="5" id="KW-0175">Coiled coil</keyword>
<feature type="compositionally biased region" description="Polar residues" evidence="6">
    <location>
        <begin position="365"/>
        <end position="396"/>
    </location>
</feature>
<feature type="compositionally biased region" description="Polar residues" evidence="6">
    <location>
        <begin position="119"/>
        <end position="129"/>
    </location>
</feature>
<feature type="compositionally biased region" description="Basic and acidic residues" evidence="6">
    <location>
        <begin position="352"/>
        <end position="361"/>
    </location>
</feature>
<dbReference type="AlphaFoldDB" id="A0A8H7BRZ6"/>
<evidence type="ECO:0000313" key="10">
    <source>
        <dbReference type="Proteomes" id="UP000605846"/>
    </source>
</evidence>
<feature type="region of interest" description="Disordered" evidence="6">
    <location>
        <begin position="21"/>
        <end position="42"/>
    </location>
</feature>
<feature type="region of interest" description="Disordered" evidence="6">
    <location>
        <begin position="332"/>
        <end position="436"/>
    </location>
</feature>
<feature type="region of interest" description="Disordered" evidence="6">
    <location>
        <begin position="609"/>
        <end position="631"/>
    </location>
</feature>
<evidence type="ECO:0000256" key="3">
    <source>
        <dbReference type="ARBA" id="ARBA00022833"/>
    </source>
</evidence>
<evidence type="ECO:0000259" key="7">
    <source>
        <dbReference type="PROSITE" id="PS50016"/>
    </source>
</evidence>
<dbReference type="Pfam" id="PF20826">
    <property type="entry name" value="PHD_5"/>
    <property type="match status" value="1"/>
</dbReference>
<gene>
    <name evidence="9" type="ORF">EC973_004878</name>
</gene>
<reference evidence="9" key="1">
    <citation type="submission" date="2020-01" db="EMBL/GenBank/DDBJ databases">
        <title>Genome Sequencing of Three Apophysomyces-Like Fungal Strains Confirms a Novel Fungal Genus in the Mucoromycota with divergent Burkholderia-like Endosymbiotic Bacteria.</title>
        <authorList>
            <person name="Stajich J.E."/>
            <person name="Macias A.M."/>
            <person name="Carter-House D."/>
            <person name="Lovett B."/>
            <person name="Kasson L.R."/>
            <person name="Berry K."/>
            <person name="Grigoriev I."/>
            <person name="Chang Y."/>
            <person name="Spatafora J."/>
            <person name="Kasson M.T."/>
        </authorList>
    </citation>
    <scope>NUCLEOTIDE SEQUENCE</scope>
    <source>
        <strain evidence="9">NRRL A-21654</strain>
    </source>
</reference>
<evidence type="ECO:0000256" key="1">
    <source>
        <dbReference type="ARBA" id="ARBA00022723"/>
    </source>
</evidence>
<evidence type="ECO:0000313" key="9">
    <source>
        <dbReference type="EMBL" id="KAF7729110.1"/>
    </source>
</evidence>
<evidence type="ECO:0000259" key="8">
    <source>
        <dbReference type="PROSITE" id="PS50157"/>
    </source>
</evidence>
<evidence type="ECO:0000256" key="2">
    <source>
        <dbReference type="ARBA" id="ARBA00022771"/>
    </source>
</evidence>
<organism evidence="9 10">
    <name type="scientific">Apophysomyces ossiformis</name>
    <dbReference type="NCBI Taxonomy" id="679940"/>
    <lineage>
        <taxon>Eukaryota</taxon>
        <taxon>Fungi</taxon>
        <taxon>Fungi incertae sedis</taxon>
        <taxon>Mucoromycota</taxon>
        <taxon>Mucoromycotina</taxon>
        <taxon>Mucoromycetes</taxon>
        <taxon>Mucorales</taxon>
        <taxon>Mucorineae</taxon>
        <taxon>Mucoraceae</taxon>
        <taxon>Apophysomyces</taxon>
    </lineage>
</organism>
<keyword evidence="3" id="KW-0862">Zinc</keyword>
<name>A0A8H7BRZ6_9FUNG</name>
<dbReference type="PROSITE" id="PS50157">
    <property type="entry name" value="ZINC_FINGER_C2H2_2"/>
    <property type="match status" value="1"/>
</dbReference>
<dbReference type="InterPro" id="IPR019786">
    <property type="entry name" value="Zinc_finger_PHD-type_CS"/>
</dbReference>
<keyword evidence="10" id="KW-1185">Reference proteome</keyword>
<dbReference type="EMBL" id="JABAYA010000028">
    <property type="protein sequence ID" value="KAF7729110.1"/>
    <property type="molecule type" value="Genomic_DNA"/>
</dbReference>
<keyword evidence="1" id="KW-0479">Metal-binding</keyword>
<dbReference type="SMART" id="SM00249">
    <property type="entry name" value="PHD"/>
    <property type="match status" value="1"/>
</dbReference>
<feature type="domain" description="PHD-type" evidence="7">
    <location>
        <begin position="494"/>
        <end position="543"/>
    </location>
</feature>
<evidence type="ECO:0008006" key="11">
    <source>
        <dbReference type="Google" id="ProtNLM"/>
    </source>
</evidence>
<feature type="region of interest" description="Disordered" evidence="6">
    <location>
        <begin position="119"/>
        <end position="166"/>
    </location>
</feature>
<keyword evidence="2 4" id="KW-0863">Zinc-finger</keyword>
<evidence type="ECO:0000256" key="4">
    <source>
        <dbReference type="PROSITE-ProRule" id="PRU00042"/>
    </source>
</evidence>
<sequence length="757" mass="84602">MATRTEPLAIKKKQHEALASLDNLNDGGQQRQQQRQRTKCDDDAFLPENISYTPIRPAKAMDKVDHQSATLLVTGLLSAENNTENIDYRNLVLPSQTVRSPAQPNNENQETKKLSIIQQTFTKTPNNRVEPTRPRSTIGGKSPAAVKHSQSSQGRRRRARMSSEQLKQLSRRIDLTEPLLSPHVPPVKPALPEIRSPAHKRSRLRADDDSSFFTTKADSHTHLRRGDVASFRGRPSLYKTCANIWPGPATLGEFSHENIKCLSELLKVRLSQAKFRVLATLESVEQRDNKLYSSLRTEDCSTWPTLREHRPVKLSAKRHQSSCGLTTVGSGKNLFTRNTMQKKRSRPTTSIRMEDVIDWPHMRPYTNSYHNPQKSNIATHSPAGASTSTMVKSQQAKPPVKDRKRISQRPLAAKDQDTKRSGEKTLPAQKRSQGKSVPIVPITLEDGTRAFVCEPCNKRYKNRGGLAYHLNRCKFRAHEDDTATREDTDDSNAIVHCICDKPTEDTGMMVQCDDCKTWLHFECTGVAEDALDENYRCPRCIADLASFAQNGRRIKPSDVIHAQRKSKELLQNLKEAQEADKKEAISTPKTKPDVDIFNLFADEPIEPITSSNIAPMNEPDEAEDEFGDEGARSNLWDDFSLPSNHDWSQLSEDEPFSGYDASMGGPSWGMSELSLMQPPSLLFSDNTLGSALEDDITSVTPAASASTPLSCDLTNQLPSEVLAPNVSSLSSDQPDSLWFEFANFDDDFHCGTRSSIV</sequence>
<dbReference type="SUPFAM" id="SSF57903">
    <property type="entry name" value="FYVE/PHD zinc finger"/>
    <property type="match status" value="1"/>
</dbReference>
<dbReference type="Gene3D" id="3.30.40.10">
    <property type="entry name" value="Zinc/RING finger domain, C3HC4 (zinc finger)"/>
    <property type="match status" value="1"/>
</dbReference>
<feature type="domain" description="C2H2-type" evidence="8">
    <location>
        <begin position="451"/>
        <end position="483"/>
    </location>
</feature>
<comment type="caution">
    <text evidence="9">The sequence shown here is derived from an EMBL/GenBank/DDBJ whole genome shotgun (WGS) entry which is preliminary data.</text>
</comment>
<proteinExistence type="predicted"/>
<dbReference type="InterPro" id="IPR011011">
    <property type="entry name" value="Znf_FYVE_PHD"/>
</dbReference>
<dbReference type="GO" id="GO:0008270">
    <property type="term" value="F:zinc ion binding"/>
    <property type="evidence" value="ECO:0007669"/>
    <property type="project" value="UniProtKB-KW"/>
</dbReference>